<protein>
    <submittedName>
        <fullName evidence="3">Phosphorylase</fullName>
    </submittedName>
</protein>
<dbReference type="PANTHER" id="PTHR46832">
    <property type="entry name" value="5'-METHYLTHIOADENOSINE/S-ADENOSYLHOMOCYSTEINE NUCLEOSIDASE"/>
    <property type="match status" value="1"/>
</dbReference>
<accession>A0ABX8M8Y7</accession>
<feature type="domain" description="ATP nucleosidase Cap17-like N-terminal" evidence="2">
    <location>
        <begin position="16"/>
        <end position="241"/>
    </location>
</feature>
<dbReference type="Proteomes" id="UP001047646">
    <property type="component" value="Chromosome"/>
</dbReference>
<dbReference type="RefSeq" id="WP_217849733.1">
    <property type="nucleotide sequence ID" value="NZ_CP077073.1"/>
</dbReference>
<feature type="domain" description="Nucleoside phosphorylase" evidence="1">
    <location>
        <begin position="256"/>
        <end position="512"/>
    </location>
</feature>
<organism evidence="3 4">
    <name type="scientific">Pseudomonas muyukensis</name>
    <dbReference type="NCBI Taxonomy" id="2842357"/>
    <lineage>
        <taxon>Bacteria</taxon>
        <taxon>Pseudomonadati</taxon>
        <taxon>Pseudomonadota</taxon>
        <taxon>Gammaproteobacteria</taxon>
        <taxon>Pseudomonadales</taxon>
        <taxon>Pseudomonadaceae</taxon>
        <taxon>Pseudomonas</taxon>
    </lineage>
</organism>
<evidence type="ECO:0000259" key="1">
    <source>
        <dbReference type="Pfam" id="PF01048"/>
    </source>
</evidence>
<dbReference type="Pfam" id="PF01048">
    <property type="entry name" value="PNP_UDP_1"/>
    <property type="match status" value="1"/>
</dbReference>
<name>A0ABX8M8Y7_9PSED</name>
<dbReference type="PANTHER" id="PTHR46832:SF1">
    <property type="entry name" value="5'-METHYLTHIOADENOSINE_S-ADENOSYLHOMOCYSTEINE NUCLEOSIDASE"/>
    <property type="match status" value="1"/>
</dbReference>
<keyword evidence="4" id="KW-1185">Reference proteome</keyword>
<evidence type="ECO:0000259" key="2">
    <source>
        <dbReference type="Pfam" id="PF18178"/>
    </source>
</evidence>
<dbReference type="InterPro" id="IPR000845">
    <property type="entry name" value="Nucleoside_phosphorylase_d"/>
</dbReference>
<dbReference type="Pfam" id="PF18178">
    <property type="entry name" value="Cap17-like_N"/>
    <property type="match status" value="1"/>
</dbReference>
<evidence type="ECO:0000313" key="3">
    <source>
        <dbReference type="EMBL" id="QXH34860.1"/>
    </source>
</evidence>
<dbReference type="EMBL" id="CP077073">
    <property type="protein sequence ID" value="QXH34860.1"/>
    <property type="molecule type" value="Genomic_DNA"/>
</dbReference>
<reference evidence="3" key="1">
    <citation type="journal article" date="2021" name="Microorganisms">
        <title>The Ever-Expanding Pseudomonas Genus: Description of 43 New Species and Partition of the Pseudomonas putida Group.</title>
        <authorList>
            <person name="Girard L."/>
            <person name="Lood C."/>
            <person name="Hofte M."/>
            <person name="Vandamme P."/>
            <person name="Rokni-Zadeh H."/>
            <person name="van Noort V."/>
            <person name="Lavigne R."/>
            <person name="De Mot R."/>
        </authorList>
    </citation>
    <scope>NUCLEOTIDE SEQUENCE</scope>
    <source>
        <strain evidence="3">COW39</strain>
    </source>
</reference>
<gene>
    <name evidence="3" type="ORF">KSS95_22430</name>
</gene>
<proteinExistence type="predicted"/>
<sequence length="518" mass="55014">MPPIQSNSTTANSLLLESRHILLAGSISNTTENVLVDKAHEFVDSFVEEVINAGGGFVVYLAAEPVNTDGKALLFDWTVARAIDRLLPGESSQVRLKIVATEERLQSKASAVQRQLIYGMVARGVAELIPLEDEVLTGGNVGDEQIEHATAMVALGGGKGVLDRARKMSKKMLPVLPLDLQLGANSEDGTGALGVRKNFLTSPLTYLPNTGNKVAKILSALSLQEPVMALADISKRIIKIFHDEEQARIEALPPDVLVLTALDVELAAAKQALGIATDAEHVTTKDGIHIWKAPVTKRGGKTASCVVACFAGAGNIDAASVTSMLLGELRPANVMMLGIAAGMREKCKLGEVVLAERIVAYDGAALVAGGAVEHRPEITRLNTRVRQDVASYLSDRESVVARLTESYKTLDIVFPENVEAGPVAEGVMPKTATVASGEKLLRDPEKFLALRELHGKTEVAEMEGAGLFAACANFGKPVLMVRGISDFGDSVKDNRFHLLAAKAAAAVTVDYIANGMTL</sequence>
<dbReference type="InterPro" id="IPR041327">
    <property type="entry name" value="Cap17-like_N"/>
</dbReference>
<evidence type="ECO:0000313" key="4">
    <source>
        <dbReference type="Proteomes" id="UP001047646"/>
    </source>
</evidence>